<sequence>MPVSWHSHARMPQRYRVAVRIVDAMSQTPAQSLQSLIDAAKFPPNSKPSLAALVRLVLQKKPLLEALVKQSPLLDHMPKTVALVLVHVALFDHRQPVKPGCCPRFDQVLACLPQLRKALAAVPPTEAPLLPRYARVNTLLADTASVVWQLEALGFVRVRYRRRRGLSWFLERVRRLGPHEFLKDFHLRDWLVFGHGCKLSHLDLVSGMQLLLQDKASGMAVIALDPRPCAVLLDACAAPGMKASYAAALMRNTGRILAVDRCEERLSTLQSLVQHGGFDSICRVQRADFLDLDPQTQPYCDAELILVDPSCSGSGLCDRPGDELDPHSAEGAERLRRLSNLQAMLLKHATRFPRCQRIVYSTCSLYEQENEAVVAEVLDWVRGRFVLAHALPDLPTRGVGPLGERCVRLGPKEMLTRGFFLAVLERPAAAPSANGAQRASFGASRGRRPLWKHA</sequence>
<organism evidence="8 9">
    <name type="scientific">Haemaphysalis longicornis</name>
    <name type="common">Bush tick</name>
    <dbReference type="NCBI Taxonomy" id="44386"/>
    <lineage>
        <taxon>Eukaryota</taxon>
        <taxon>Metazoa</taxon>
        <taxon>Ecdysozoa</taxon>
        <taxon>Arthropoda</taxon>
        <taxon>Chelicerata</taxon>
        <taxon>Arachnida</taxon>
        <taxon>Acari</taxon>
        <taxon>Parasitiformes</taxon>
        <taxon>Ixodida</taxon>
        <taxon>Ixodoidea</taxon>
        <taxon>Ixodidae</taxon>
        <taxon>Haemaphysalinae</taxon>
        <taxon>Haemaphysalis</taxon>
    </lineage>
</organism>
<dbReference type="InterPro" id="IPR001678">
    <property type="entry name" value="MeTrfase_RsmB-F_NOP2_dom"/>
</dbReference>
<evidence type="ECO:0000256" key="6">
    <source>
        <dbReference type="SAM" id="MobiDB-lite"/>
    </source>
</evidence>
<dbReference type="OrthoDB" id="435282at2759"/>
<name>A0A9J6GPC6_HAELO</name>
<comment type="similarity">
    <text evidence="5">Belongs to the class I-like SAM-binding methyltransferase superfamily. RsmB/NOP family.</text>
</comment>
<dbReference type="VEuPathDB" id="VectorBase:HLOH_048499"/>
<feature type="region of interest" description="Disordered" evidence="6">
    <location>
        <begin position="435"/>
        <end position="454"/>
    </location>
</feature>
<evidence type="ECO:0000256" key="5">
    <source>
        <dbReference type="PROSITE-ProRule" id="PRU01023"/>
    </source>
</evidence>
<evidence type="ECO:0000256" key="2">
    <source>
        <dbReference type="ARBA" id="ARBA00022679"/>
    </source>
</evidence>
<gene>
    <name evidence="8" type="ORF">HPB48_006573</name>
</gene>
<evidence type="ECO:0000256" key="4">
    <source>
        <dbReference type="ARBA" id="ARBA00022884"/>
    </source>
</evidence>
<keyword evidence="1 5" id="KW-0489">Methyltransferase</keyword>
<keyword evidence="2 5" id="KW-0808">Transferase</keyword>
<dbReference type="OMA" id="MNFYQHA"/>
<dbReference type="Proteomes" id="UP000821853">
    <property type="component" value="Unassembled WGS sequence"/>
</dbReference>
<feature type="compositionally biased region" description="Basic residues" evidence="6">
    <location>
        <begin position="445"/>
        <end position="454"/>
    </location>
</feature>
<dbReference type="InterPro" id="IPR023267">
    <property type="entry name" value="RCMT"/>
</dbReference>
<protein>
    <recommendedName>
        <fullName evidence="7">SAM-dependent MTase RsmB/NOP-type domain-containing protein</fullName>
    </recommendedName>
</protein>
<evidence type="ECO:0000313" key="9">
    <source>
        <dbReference type="Proteomes" id="UP000821853"/>
    </source>
</evidence>
<evidence type="ECO:0000259" key="7">
    <source>
        <dbReference type="PROSITE" id="PS51686"/>
    </source>
</evidence>
<dbReference type="Pfam" id="PF01189">
    <property type="entry name" value="Methyltr_RsmB-F"/>
    <property type="match status" value="1"/>
</dbReference>
<evidence type="ECO:0000313" key="8">
    <source>
        <dbReference type="EMBL" id="KAH9376488.1"/>
    </source>
</evidence>
<feature type="domain" description="SAM-dependent MTase RsmB/NOP-type" evidence="7">
    <location>
        <begin position="122"/>
        <end position="427"/>
    </location>
</feature>
<dbReference type="AlphaFoldDB" id="A0A9J6GPC6"/>
<accession>A0A9J6GPC6</accession>
<feature type="binding site" evidence="5">
    <location>
        <position position="288"/>
    </location>
    <ligand>
        <name>S-adenosyl-L-methionine</name>
        <dbReference type="ChEBI" id="CHEBI:59789"/>
    </ligand>
</feature>
<evidence type="ECO:0000256" key="1">
    <source>
        <dbReference type="ARBA" id="ARBA00022603"/>
    </source>
</evidence>
<dbReference type="InterPro" id="IPR049560">
    <property type="entry name" value="MeTrfase_RsmB-F_NOP2_cat"/>
</dbReference>
<proteinExistence type="inferred from homology"/>
<dbReference type="Gene3D" id="3.40.50.150">
    <property type="entry name" value="Vaccinia Virus protein VP39"/>
    <property type="match status" value="1"/>
</dbReference>
<reference evidence="8 9" key="1">
    <citation type="journal article" date="2020" name="Cell">
        <title>Large-Scale Comparative Analyses of Tick Genomes Elucidate Their Genetic Diversity and Vector Capacities.</title>
        <authorList>
            <consortium name="Tick Genome and Microbiome Consortium (TIGMIC)"/>
            <person name="Jia N."/>
            <person name="Wang J."/>
            <person name="Shi W."/>
            <person name="Du L."/>
            <person name="Sun Y."/>
            <person name="Zhan W."/>
            <person name="Jiang J.F."/>
            <person name="Wang Q."/>
            <person name="Zhang B."/>
            <person name="Ji P."/>
            <person name="Bell-Sakyi L."/>
            <person name="Cui X.M."/>
            <person name="Yuan T.T."/>
            <person name="Jiang B.G."/>
            <person name="Yang W.F."/>
            <person name="Lam T.T."/>
            <person name="Chang Q.C."/>
            <person name="Ding S.J."/>
            <person name="Wang X.J."/>
            <person name="Zhu J.G."/>
            <person name="Ruan X.D."/>
            <person name="Zhao L."/>
            <person name="Wei J.T."/>
            <person name="Ye R.Z."/>
            <person name="Que T.C."/>
            <person name="Du C.H."/>
            <person name="Zhou Y.H."/>
            <person name="Cheng J.X."/>
            <person name="Dai P.F."/>
            <person name="Guo W.B."/>
            <person name="Han X.H."/>
            <person name="Huang E.J."/>
            <person name="Li L.F."/>
            <person name="Wei W."/>
            <person name="Gao Y.C."/>
            <person name="Liu J.Z."/>
            <person name="Shao H.Z."/>
            <person name="Wang X."/>
            <person name="Wang C.C."/>
            <person name="Yang T.C."/>
            <person name="Huo Q.B."/>
            <person name="Li W."/>
            <person name="Chen H.Y."/>
            <person name="Chen S.E."/>
            <person name="Zhou L.G."/>
            <person name="Ni X.B."/>
            <person name="Tian J.H."/>
            <person name="Sheng Y."/>
            <person name="Liu T."/>
            <person name="Pan Y.S."/>
            <person name="Xia L.Y."/>
            <person name="Li J."/>
            <person name="Zhao F."/>
            <person name="Cao W.C."/>
        </authorList>
    </citation>
    <scope>NUCLEOTIDE SEQUENCE [LARGE SCALE GENOMIC DNA]</scope>
    <source>
        <strain evidence="8">HaeL-2018</strain>
    </source>
</reference>
<comment type="caution">
    <text evidence="8">The sequence shown here is derived from an EMBL/GenBank/DDBJ whole genome shotgun (WGS) entry which is preliminary data.</text>
</comment>
<keyword evidence="3 5" id="KW-0949">S-adenosyl-L-methionine</keyword>
<keyword evidence="9" id="KW-1185">Reference proteome</keyword>
<feature type="binding site" evidence="5">
    <location>
        <position position="308"/>
    </location>
    <ligand>
        <name>S-adenosyl-L-methionine</name>
        <dbReference type="ChEBI" id="CHEBI:59789"/>
    </ligand>
</feature>
<feature type="binding site" evidence="5">
    <location>
        <position position="260"/>
    </location>
    <ligand>
        <name>S-adenosyl-L-methionine</name>
        <dbReference type="ChEBI" id="CHEBI:59789"/>
    </ligand>
</feature>
<dbReference type="GO" id="GO:0008173">
    <property type="term" value="F:RNA methyltransferase activity"/>
    <property type="evidence" value="ECO:0007669"/>
    <property type="project" value="InterPro"/>
</dbReference>
<feature type="active site" description="Nucleophile" evidence="5">
    <location>
        <position position="363"/>
    </location>
</feature>
<dbReference type="EMBL" id="JABSTR010000008">
    <property type="protein sequence ID" value="KAH9376488.1"/>
    <property type="molecule type" value="Genomic_DNA"/>
</dbReference>
<dbReference type="GO" id="GO:0003723">
    <property type="term" value="F:RNA binding"/>
    <property type="evidence" value="ECO:0007669"/>
    <property type="project" value="UniProtKB-UniRule"/>
</dbReference>
<dbReference type="InterPro" id="IPR029063">
    <property type="entry name" value="SAM-dependent_MTases_sf"/>
</dbReference>
<dbReference type="PROSITE" id="PS51686">
    <property type="entry name" value="SAM_MT_RSMB_NOP"/>
    <property type="match status" value="1"/>
</dbReference>
<keyword evidence="4 5" id="KW-0694">RNA-binding</keyword>
<dbReference type="PANTHER" id="PTHR22807">
    <property type="entry name" value="NOP2 YEAST -RELATED NOL1/NOP2/FMU SUN DOMAIN-CONTAINING"/>
    <property type="match status" value="1"/>
</dbReference>
<dbReference type="InterPro" id="IPR049561">
    <property type="entry name" value="NSUN5_7_fdxn-like"/>
</dbReference>
<dbReference type="GO" id="GO:0070475">
    <property type="term" value="P:rRNA base methylation"/>
    <property type="evidence" value="ECO:0007669"/>
    <property type="project" value="TreeGrafter"/>
</dbReference>
<evidence type="ECO:0000256" key="3">
    <source>
        <dbReference type="ARBA" id="ARBA00022691"/>
    </source>
</evidence>
<dbReference type="Pfam" id="PF21148">
    <property type="entry name" value="NSUN5_fdxn-like"/>
    <property type="match status" value="1"/>
</dbReference>
<dbReference type="PRINTS" id="PR02008">
    <property type="entry name" value="RCMTFAMILY"/>
</dbReference>
<dbReference type="GO" id="GO:0005730">
    <property type="term" value="C:nucleolus"/>
    <property type="evidence" value="ECO:0007669"/>
    <property type="project" value="TreeGrafter"/>
</dbReference>
<dbReference type="SUPFAM" id="SSF53335">
    <property type="entry name" value="S-adenosyl-L-methionine-dependent methyltransferases"/>
    <property type="match status" value="1"/>
</dbReference>
<dbReference type="PANTHER" id="PTHR22807:SF4">
    <property type="entry name" value="28S RRNA (CYTOSINE-C(5))-METHYLTRANSFERASE"/>
    <property type="match status" value="1"/>
</dbReference>
<dbReference type="Gene3D" id="3.30.70.1170">
    <property type="entry name" value="Sun protein, domain 3"/>
    <property type="match status" value="1"/>
</dbReference>
<comment type="caution">
    <text evidence="5">Lacks conserved residue(s) required for the propagation of feature annotation.</text>
</comment>